<sequence length="176" mass="20003">MAAYYIYMDQGIAANLAHHTLCSGQFSNCAPIVMLNSGTDMAGLYHFAGGPIKSHQQRDLRVLKEIVRPTVVWLLCGSEGDMGATLHLAGVRPIFDDCTVHESFVHFEEDEHERRRAVITRSWSSIMIGRIGGRRRMQKMLPFGRIELRTKRAFERLPPDVTLIGERDEEALSMWM</sequence>
<dbReference type="EMBL" id="JAGQHS010000052">
    <property type="protein sequence ID" value="MCA9756429.1"/>
    <property type="molecule type" value="Genomic_DNA"/>
</dbReference>
<organism evidence="1 2">
    <name type="scientific">Eiseniibacteriota bacterium</name>
    <dbReference type="NCBI Taxonomy" id="2212470"/>
    <lineage>
        <taxon>Bacteria</taxon>
        <taxon>Candidatus Eiseniibacteriota</taxon>
    </lineage>
</organism>
<protein>
    <submittedName>
        <fullName evidence="1">Uncharacterized protein</fullName>
    </submittedName>
</protein>
<reference evidence="1" key="1">
    <citation type="submission" date="2020-04" db="EMBL/GenBank/DDBJ databases">
        <authorList>
            <person name="Zhang T."/>
        </authorList>
    </citation>
    <scope>NUCLEOTIDE SEQUENCE</scope>
    <source>
        <strain evidence="1">HKST-UBA02</strain>
    </source>
</reference>
<evidence type="ECO:0000313" key="1">
    <source>
        <dbReference type="EMBL" id="MCA9756429.1"/>
    </source>
</evidence>
<gene>
    <name evidence="1" type="ORF">KDA27_11560</name>
</gene>
<accession>A0A956NC30</accession>
<reference evidence="1" key="2">
    <citation type="journal article" date="2021" name="Microbiome">
        <title>Successional dynamics and alternative stable states in a saline activated sludge microbial community over 9 years.</title>
        <authorList>
            <person name="Wang Y."/>
            <person name="Ye J."/>
            <person name="Ju F."/>
            <person name="Liu L."/>
            <person name="Boyd J.A."/>
            <person name="Deng Y."/>
            <person name="Parks D.H."/>
            <person name="Jiang X."/>
            <person name="Yin X."/>
            <person name="Woodcroft B.J."/>
            <person name="Tyson G.W."/>
            <person name="Hugenholtz P."/>
            <person name="Polz M.F."/>
            <person name="Zhang T."/>
        </authorList>
    </citation>
    <scope>NUCLEOTIDE SEQUENCE</scope>
    <source>
        <strain evidence="1">HKST-UBA02</strain>
    </source>
</reference>
<comment type="caution">
    <text evidence="1">The sequence shown here is derived from an EMBL/GenBank/DDBJ whole genome shotgun (WGS) entry which is preliminary data.</text>
</comment>
<dbReference type="AlphaFoldDB" id="A0A956NC30"/>
<name>A0A956NC30_UNCEI</name>
<evidence type="ECO:0000313" key="2">
    <source>
        <dbReference type="Proteomes" id="UP000739538"/>
    </source>
</evidence>
<proteinExistence type="predicted"/>
<dbReference type="Proteomes" id="UP000739538">
    <property type="component" value="Unassembled WGS sequence"/>
</dbReference>